<dbReference type="SUPFAM" id="SSF55383">
    <property type="entry name" value="Copper amine oxidase, domain N"/>
    <property type="match status" value="1"/>
</dbReference>
<dbReference type="PANTHER" id="PTHR22870">
    <property type="entry name" value="REGULATOR OF CHROMOSOME CONDENSATION"/>
    <property type="match status" value="1"/>
</dbReference>
<dbReference type="InterPro" id="IPR000408">
    <property type="entry name" value="Reg_chr_condens"/>
</dbReference>
<proteinExistence type="predicted"/>
<organism evidence="4 5">
    <name type="scientific">Paenibacillus hunanensis</name>
    <dbReference type="NCBI Taxonomy" id="539262"/>
    <lineage>
        <taxon>Bacteria</taxon>
        <taxon>Bacillati</taxon>
        <taxon>Bacillota</taxon>
        <taxon>Bacilli</taxon>
        <taxon>Bacillales</taxon>
        <taxon>Paenibacillaceae</taxon>
        <taxon>Paenibacillus</taxon>
    </lineage>
</organism>
<dbReference type="InterPro" id="IPR012854">
    <property type="entry name" value="Cu_amine_oxidase-like_N"/>
</dbReference>
<dbReference type="Pfam" id="PF13540">
    <property type="entry name" value="RCC1_2"/>
    <property type="match status" value="2"/>
</dbReference>
<dbReference type="SUPFAM" id="SSF50985">
    <property type="entry name" value="RCC1/BLIP-II"/>
    <property type="match status" value="1"/>
</dbReference>
<feature type="domain" description="Copper amine oxidase-like N-terminal" evidence="3">
    <location>
        <begin position="362"/>
        <end position="469"/>
    </location>
</feature>
<evidence type="ECO:0000313" key="5">
    <source>
        <dbReference type="Proteomes" id="UP001185028"/>
    </source>
</evidence>
<evidence type="ECO:0000313" key="4">
    <source>
        <dbReference type="EMBL" id="MDR6246039.1"/>
    </source>
</evidence>
<evidence type="ECO:0000256" key="1">
    <source>
        <dbReference type="ARBA" id="ARBA00022737"/>
    </source>
</evidence>
<evidence type="ECO:0000256" key="2">
    <source>
        <dbReference type="SAM" id="SignalP"/>
    </source>
</evidence>
<keyword evidence="5" id="KW-1185">Reference proteome</keyword>
<dbReference type="InterPro" id="IPR051210">
    <property type="entry name" value="Ub_ligase/GEF_domain"/>
</dbReference>
<dbReference type="PROSITE" id="PS50012">
    <property type="entry name" value="RCC1_3"/>
    <property type="match status" value="2"/>
</dbReference>
<sequence>MKVSKYIIPLCICFCLSLFLPVQTTSAQNSTTHALQSIVYIQASPGSAYAIDSKGTTWTWGGSGRYAGTGDTSIHLSPISFPDSTPTFTSIAPGSDVYSSALTDNGLVYTWGVDDPSGQKTTSPVQVQDLKNMTSIATGAKHFLALDNTGQVWGWGSNDTGQLDKAKIATMPVVKTPIRLSGLDQVKAIASYDNYSIALKNDGTLWGWGSVNSSSTSPTLLVDGKNINSIHMSYAKIVATNAKGQVVYWNLYKGNSKPKIYSLKSPVISTDSWASSYIYVITNDHKVWQIDPTTDPTSIQQVPGLKDIIQVTSGNSFTLALDKTGFVHSLGMNNAGQLGIGNPFLRGSSTPVIVQKAIDVQLNGQQLRMSNVPILINSSVYVPVRGLFEKMNATVTWDRKNRNDVLVTSGSTTIQLTKGKNTAIVNGKEVPLSAPPQYANESIFIPLRFISETIGAHVNWNSADYTVTINTNNSSK</sequence>
<evidence type="ECO:0000259" key="3">
    <source>
        <dbReference type="Pfam" id="PF07833"/>
    </source>
</evidence>
<dbReference type="Pfam" id="PF07833">
    <property type="entry name" value="Cu_amine_oxidN1"/>
    <property type="match status" value="1"/>
</dbReference>
<gene>
    <name evidence="4" type="ORF">JOC58_003958</name>
</gene>
<dbReference type="Proteomes" id="UP001185028">
    <property type="component" value="Unassembled WGS sequence"/>
</dbReference>
<comment type="caution">
    <text evidence="4">The sequence shown here is derived from an EMBL/GenBank/DDBJ whole genome shotgun (WGS) entry which is preliminary data.</text>
</comment>
<reference evidence="4 5" key="1">
    <citation type="submission" date="2023-07" db="EMBL/GenBank/DDBJ databases">
        <title>Genomic Encyclopedia of Type Strains, Phase IV (KMG-IV): sequencing the most valuable type-strain genomes for metagenomic binning, comparative biology and taxonomic classification.</title>
        <authorList>
            <person name="Goeker M."/>
        </authorList>
    </citation>
    <scope>NUCLEOTIDE SEQUENCE [LARGE SCALE GENOMIC DNA]</scope>
    <source>
        <strain evidence="4 5">DSM 22170</strain>
    </source>
</reference>
<keyword evidence="1" id="KW-0677">Repeat</keyword>
<dbReference type="InterPro" id="IPR036582">
    <property type="entry name" value="Mao_N_sf"/>
</dbReference>
<dbReference type="InterPro" id="IPR009091">
    <property type="entry name" value="RCC1/BLIP-II"/>
</dbReference>
<name>A0ABU1J3F3_9BACL</name>
<dbReference type="RefSeq" id="WP_188775669.1">
    <property type="nucleotide sequence ID" value="NZ_BMMB01000005.1"/>
</dbReference>
<protein>
    <recommendedName>
        <fullName evidence="3">Copper amine oxidase-like N-terminal domain-containing protein</fullName>
    </recommendedName>
</protein>
<accession>A0ABU1J3F3</accession>
<feature type="signal peptide" evidence="2">
    <location>
        <begin position="1"/>
        <end position="27"/>
    </location>
</feature>
<dbReference type="Gene3D" id="3.30.457.10">
    <property type="entry name" value="Copper amine oxidase-like, N-terminal domain"/>
    <property type="match status" value="1"/>
</dbReference>
<dbReference type="Gene3D" id="2.130.10.30">
    <property type="entry name" value="Regulator of chromosome condensation 1/beta-lactamase-inhibitor protein II"/>
    <property type="match status" value="2"/>
</dbReference>
<keyword evidence="2" id="KW-0732">Signal</keyword>
<dbReference type="EMBL" id="JAVDQH010000021">
    <property type="protein sequence ID" value="MDR6246039.1"/>
    <property type="molecule type" value="Genomic_DNA"/>
</dbReference>
<feature type="chain" id="PRO_5046195549" description="Copper amine oxidase-like N-terminal domain-containing protein" evidence="2">
    <location>
        <begin position="28"/>
        <end position="476"/>
    </location>
</feature>
<dbReference type="PANTHER" id="PTHR22870:SF408">
    <property type="entry name" value="OS09G0560450 PROTEIN"/>
    <property type="match status" value="1"/>
</dbReference>